<protein>
    <submittedName>
        <fullName evidence="1">Uncharacterized protein</fullName>
    </submittedName>
</protein>
<feature type="non-terminal residue" evidence="1">
    <location>
        <position position="1"/>
    </location>
</feature>
<dbReference type="AlphaFoldDB" id="X1GKT9"/>
<organism evidence="1">
    <name type="scientific">marine sediment metagenome</name>
    <dbReference type="NCBI Taxonomy" id="412755"/>
    <lineage>
        <taxon>unclassified sequences</taxon>
        <taxon>metagenomes</taxon>
        <taxon>ecological metagenomes</taxon>
    </lineage>
</organism>
<comment type="caution">
    <text evidence="1">The sequence shown here is derived from an EMBL/GenBank/DDBJ whole genome shotgun (WGS) entry which is preliminary data.</text>
</comment>
<name>X1GKT9_9ZZZZ</name>
<gene>
    <name evidence="1" type="ORF">S03H2_24846</name>
</gene>
<reference evidence="1" key="1">
    <citation type="journal article" date="2014" name="Front. Microbiol.">
        <title>High frequency of phylogenetically diverse reductive dehalogenase-homologous genes in deep subseafloor sedimentary metagenomes.</title>
        <authorList>
            <person name="Kawai M."/>
            <person name="Futagami T."/>
            <person name="Toyoda A."/>
            <person name="Takaki Y."/>
            <person name="Nishi S."/>
            <person name="Hori S."/>
            <person name="Arai W."/>
            <person name="Tsubouchi T."/>
            <person name="Morono Y."/>
            <person name="Uchiyama I."/>
            <person name="Ito T."/>
            <person name="Fujiyama A."/>
            <person name="Inagaki F."/>
            <person name="Takami H."/>
        </authorList>
    </citation>
    <scope>NUCLEOTIDE SEQUENCE</scope>
    <source>
        <strain evidence="1">Expedition CK06-06</strain>
    </source>
</reference>
<proteinExistence type="predicted"/>
<accession>X1GKT9</accession>
<dbReference type="EMBL" id="BARU01013909">
    <property type="protein sequence ID" value="GAH42244.1"/>
    <property type="molecule type" value="Genomic_DNA"/>
</dbReference>
<sequence>TICFQYGGATQYNLWHEQHGIIEAPLGLRQIAALMG</sequence>
<evidence type="ECO:0000313" key="1">
    <source>
        <dbReference type="EMBL" id="GAH42244.1"/>
    </source>
</evidence>